<dbReference type="EMBL" id="MDEK01000004">
    <property type="protein sequence ID" value="PPU83901.1"/>
    <property type="molecule type" value="Genomic_DNA"/>
</dbReference>
<dbReference type="PANTHER" id="PTHR32305:SF15">
    <property type="entry name" value="PROTEIN RHSA-RELATED"/>
    <property type="match status" value="1"/>
</dbReference>
<evidence type="ECO:0000313" key="3">
    <source>
        <dbReference type="EMBL" id="PPU83901.1"/>
    </source>
</evidence>
<dbReference type="InterPro" id="IPR056823">
    <property type="entry name" value="TEN-like_YD-shell"/>
</dbReference>
<gene>
    <name evidence="3" type="ORF">XsacCFBP4641_05900</name>
</gene>
<accession>A0A2P5Z6P7</accession>
<dbReference type="OrthoDB" id="9816400at2"/>
<evidence type="ECO:0000259" key="2">
    <source>
        <dbReference type="Pfam" id="PF25023"/>
    </source>
</evidence>
<organism evidence="3 4">
    <name type="scientific">Xanthomonas sacchari</name>
    <dbReference type="NCBI Taxonomy" id="56458"/>
    <lineage>
        <taxon>Bacteria</taxon>
        <taxon>Pseudomonadati</taxon>
        <taxon>Pseudomonadota</taxon>
        <taxon>Gammaproteobacteria</taxon>
        <taxon>Lysobacterales</taxon>
        <taxon>Lysobacteraceae</taxon>
        <taxon>Xanthomonas</taxon>
    </lineage>
</organism>
<protein>
    <recommendedName>
        <fullName evidence="2">Teneurin-like YD-shell domain-containing protein</fullName>
    </recommendedName>
</protein>
<dbReference type="Proteomes" id="UP000247346">
    <property type="component" value="Unassembled WGS sequence"/>
</dbReference>
<dbReference type="NCBIfam" id="TIGR03696">
    <property type="entry name" value="Rhs_assc_core"/>
    <property type="match status" value="1"/>
</dbReference>
<dbReference type="InterPro" id="IPR050708">
    <property type="entry name" value="T6SS_VgrG/RHS"/>
</dbReference>
<keyword evidence="1" id="KW-0677">Repeat</keyword>
<dbReference type="AlphaFoldDB" id="A0A2P5Z6P7"/>
<dbReference type="InterPro" id="IPR022385">
    <property type="entry name" value="Rhs_assc_core"/>
</dbReference>
<evidence type="ECO:0000256" key="1">
    <source>
        <dbReference type="ARBA" id="ARBA00022737"/>
    </source>
</evidence>
<sequence length="328" mass="36189">MSNFHWSHATMRLIVVAAVILLVTFGASAQTVHYVHTDALGSVSLITDRDRNIFERSEYEPYGGLLNRRTTDGPGYTGHVTDAATGLTYMQQRYYDTQIGRFLSGDPATPYSNPVGAFNRYWYANNNPYKFTDPDGRDAFLFTDKNILVVPVYFTGSAATPENIAAIKNKFDSVKSSFGNMRPVLQVLSRPNGAGTNTMDLSPGYNKALFPSAGEGIYGGIGGNFGHINSSSPDWHNAAVHDIYHFAGAPEGYRDVGGNFDDRKYEYLKGYNQSNIMADRRGDTLTARDVDGISANESTFKMNLSGFKGVFRVEGLNDSKRLEKELSK</sequence>
<dbReference type="Pfam" id="PF25023">
    <property type="entry name" value="TEN_YD-shell"/>
    <property type="match status" value="1"/>
</dbReference>
<dbReference type="PANTHER" id="PTHR32305">
    <property type="match status" value="1"/>
</dbReference>
<dbReference type="Gene3D" id="2.180.10.10">
    <property type="entry name" value="RHS repeat-associated core"/>
    <property type="match status" value="1"/>
</dbReference>
<evidence type="ECO:0000313" key="4">
    <source>
        <dbReference type="Proteomes" id="UP000247346"/>
    </source>
</evidence>
<reference evidence="3 4" key="1">
    <citation type="submission" date="2016-08" db="EMBL/GenBank/DDBJ databases">
        <authorList>
            <person name="Seilhamer J.J."/>
        </authorList>
    </citation>
    <scope>NUCLEOTIDE SEQUENCE [LARGE SCALE GENOMIC DNA]</scope>
    <source>
        <strain evidence="3 4">CFBP4641</strain>
    </source>
</reference>
<proteinExistence type="predicted"/>
<comment type="caution">
    <text evidence="3">The sequence shown here is derived from an EMBL/GenBank/DDBJ whole genome shotgun (WGS) entry which is preliminary data.</text>
</comment>
<feature type="domain" description="Teneurin-like YD-shell" evidence="2">
    <location>
        <begin position="28"/>
        <end position="128"/>
    </location>
</feature>
<name>A0A2P5Z6P7_9XANT</name>